<dbReference type="PANTHER" id="PTHR19325">
    <property type="entry name" value="COMPLEMENT COMPONENT-RELATED SUSHI DOMAIN-CONTAINING"/>
    <property type="match status" value="1"/>
</dbReference>
<evidence type="ECO:0000313" key="8">
    <source>
        <dbReference type="Proteomes" id="UP001217089"/>
    </source>
</evidence>
<gene>
    <name evidence="7" type="ORF">KUTeg_015944</name>
</gene>
<keyword evidence="2" id="KW-0677">Repeat</keyword>
<evidence type="ECO:0000313" key="7">
    <source>
        <dbReference type="EMBL" id="KAJ8305399.1"/>
    </source>
</evidence>
<dbReference type="InterPro" id="IPR026103">
    <property type="entry name" value="HARBI1_animal"/>
</dbReference>
<feature type="domain" description="Sushi" evidence="6">
    <location>
        <begin position="251"/>
        <end position="313"/>
    </location>
</feature>
<organism evidence="7 8">
    <name type="scientific">Tegillarca granosa</name>
    <name type="common">Malaysian cockle</name>
    <name type="synonym">Anadara granosa</name>
    <dbReference type="NCBI Taxonomy" id="220873"/>
    <lineage>
        <taxon>Eukaryota</taxon>
        <taxon>Metazoa</taxon>
        <taxon>Spiralia</taxon>
        <taxon>Lophotrochozoa</taxon>
        <taxon>Mollusca</taxon>
        <taxon>Bivalvia</taxon>
        <taxon>Autobranchia</taxon>
        <taxon>Pteriomorphia</taxon>
        <taxon>Arcoida</taxon>
        <taxon>Arcoidea</taxon>
        <taxon>Arcidae</taxon>
        <taxon>Tegillarca</taxon>
    </lineage>
</organism>
<evidence type="ECO:0000256" key="4">
    <source>
        <dbReference type="ARBA" id="ARBA00023180"/>
    </source>
</evidence>
<dbReference type="InterPro" id="IPR008979">
    <property type="entry name" value="Galactose-bd-like_sf"/>
</dbReference>
<accession>A0ABQ9EKM9</accession>
<feature type="domain" description="Sushi" evidence="6">
    <location>
        <begin position="378"/>
        <end position="441"/>
    </location>
</feature>
<dbReference type="InterPro" id="IPR000436">
    <property type="entry name" value="Sushi_SCR_CCP_dom"/>
</dbReference>
<comment type="caution">
    <text evidence="7">The sequence shown here is derived from an EMBL/GenBank/DDBJ whole genome shotgun (WGS) entry which is preliminary data.</text>
</comment>
<reference evidence="7 8" key="1">
    <citation type="submission" date="2022-12" db="EMBL/GenBank/DDBJ databases">
        <title>Chromosome-level genome of Tegillarca granosa.</title>
        <authorList>
            <person name="Kim J."/>
        </authorList>
    </citation>
    <scope>NUCLEOTIDE SEQUENCE [LARGE SCALE GENOMIC DNA]</scope>
    <source>
        <strain evidence="7">Teg-2019</strain>
        <tissue evidence="7">Adductor muscle</tissue>
    </source>
</reference>
<evidence type="ECO:0000256" key="1">
    <source>
        <dbReference type="ARBA" id="ARBA00022659"/>
    </source>
</evidence>
<feature type="domain" description="Sushi" evidence="6">
    <location>
        <begin position="314"/>
        <end position="377"/>
    </location>
</feature>
<evidence type="ECO:0000256" key="2">
    <source>
        <dbReference type="ARBA" id="ARBA00022737"/>
    </source>
</evidence>
<keyword evidence="8" id="KW-1185">Reference proteome</keyword>
<dbReference type="SUPFAM" id="SSF49785">
    <property type="entry name" value="Galactose-binding domain-like"/>
    <property type="match status" value="1"/>
</dbReference>
<dbReference type="CDD" id="cd00033">
    <property type="entry name" value="CCP"/>
    <property type="match status" value="4"/>
</dbReference>
<dbReference type="Gene3D" id="2.10.70.10">
    <property type="entry name" value="Complement Module, domain 1"/>
    <property type="match status" value="4"/>
</dbReference>
<dbReference type="SUPFAM" id="SSF57535">
    <property type="entry name" value="Complement control module/SCR domain"/>
    <property type="match status" value="4"/>
</dbReference>
<dbReference type="InterPro" id="IPR035976">
    <property type="entry name" value="Sushi/SCR/CCP_sf"/>
</dbReference>
<dbReference type="SMART" id="SM00032">
    <property type="entry name" value="CCP"/>
    <property type="match status" value="4"/>
</dbReference>
<feature type="domain" description="Sushi" evidence="6">
    <location>
        <begin position="442"/>
        <end position="507"/>
    </location>
</feature>
<dbReference type="PANTHER" id="PTHR19325:SF575">
    <property type="entry name" value="LOCOMOTION-RELATED PROTEIN HIKARU GENKI"/>
    <property type="match status" value="1"/>
</dbReference>
<proteinExistence type="predicted"/>
<keyword evidence="4" id="KW-0325">Glycoprotein</keyword>
<keyword evidence="3" id="KW-1015">Disulfide bond</keyword>
<dbReference type="PRINTS" id="PR02086">
    <property type="entry name" value="PUTNUCHARBI1"/>
</dbReference>
<evidence type="ECO:0000259" key="6">
    <source>
        <dbReference type="PROSITE" id="PS50923"/>
    </source>
</evidence>
<protein>
    <recommendedName>
        <fullName evidence="6">Sushi domain-containing protein</fullName>
    </recommendedName>
</protein>
<comment type="caution">
    <text evidence="5">Lacks conserved residue(s) required for the propagation of feature annotation.</text>
</comment>
<dbReference type="PROSITE" id="PS50923">
    <property type="entry name" value="SUSHI"/>
    <property type="match status" value="4"/>
</dbReference>
<dbReference type="Proteomes" id="UP001217089">
    <property type="component" value="Unassembled WGS sequence"/>
</dbReference>
<name>A0ABQ9EKM9_TEGGR</name>
<dbReference type="InterPro" id="IPR050350">
    <property type="entry name" value="Compl-Cell_Adhes-Reg"/>
</dbReference>
<keyword evidence="1 5" id="KW-0768">Sushi</keyword>
<dbReference type="EMBL" id="JARBDR010000813">
    <property type="protein sequence ID" value="KAJ8305399.1"/>
    <property type="molecule type" value="Genomic_DNA"/>
</dbReference>
<evidence type="ECO:0000256" key="3">
    <source>
        <dbReference type="ARBA" id="ARBA00023157"/>
    </source>
</evidence>
<dbReference type="Pfam" id="PF00084">
    <property type="entry name" value="Sushi"/>
    <property type="match status" value="4"/>
</dbReference>
<evidence type="ECO:0000256" key="5">
    <source>
        <dbReference type="PROSITE-ProRule" id="PRU00302"/>
    </source>
</evidence>
<sequence>MANGYRIAHLRRRRAVLRRQKSFKRVLNPLNGLTDEDIFCRYRFRRETILFLVTLLSPAIQYHTSKSMAVSPLIQILATLRFLATGSFYRLVGDSLGLSIASVARSVDRVTSAVCRLSRTFIKFPTGQYLSDTKKKFFELAGRNIALWKSTNQFSTFDNFTSDIAVDGNIGNYEMSSVSYPNILKRSSNYSLSLTNNGHVVEIIQTDGKPHRKDEIVLQQPVFVTSVKIGLPNKPSEESVLSLCEVEVFEKECSKNDLKLMKLKINETSCSSSPCLSGEKINVQCVEGYTVKGSGYVTCGKDGNWSFDTTCKANTCLLPNDVHTRTNVTGQSNVVKFGTAITITCDSGYHVKSSIDLCQLNGTWSSTGLITAPLCIANTCLLPNDVHTHTNVTGQSNVVKFETAITIACDSGYHVKSSIDRCQLNGTWSSTGLITAPLCIENTCSLPTNNEHARINQTAGEEYVRIGTAVKIKCDIGYILKIPEEVFCQLNGTWNFNWDRSLPVCEDLENGNQNSYVEIVTETELTNDDTARESSGYYSFLSNKAISKNAIKIENFINYVEENKGKNGSIVSQFSNLLTGLQYPAKVACFQQNKLKNKYKNIYACTWFNFELKFPNLHHIEKF</sequence>